<dbReference type="InterPro" id="IPR050116">
    <property type="entry name" value="DNA_polymerase-Y"/>
</dbReference>
<proteinExistence type="predicted"/>
<gene>
    <name evidence="1" type="primary">POLK</name>
</gene>
<protein>
    <submittedName>
        <fullName evidence="1">Uncharacterized protein</fullName>
    </submittedName>
</protein>
<dbReference type="Ensembl" id="ENSEEET00000008081.2">
    <property type="protein sequence ID" value="ENSEEEP00000007975.2"/>
    <property type="gene ID" value="ENSEEEG00000004160.2"/>
</dbReference>
<dbReference type="PANTHER" id="PTHR11076:SF33">
    <property type="entry name" value="DNA POLYMERASE KAPPA"/>
    <property type="match status" value="1"/>
</dbReference>
<dbReference type="GO" id="GO:0042276">
    <property type="term" value="P:error-prone translesion synthesis"/>
    <property type="evidence" value="ECO:0007669"/>
    <property type="project" value="TreeGrafter"/>
</dbReference>
<accession>A0A4W4E8A6</accession>
<dbReference type="GO" id="GO:0005634">
    <property type="term" value="C:nucleus"/>
    <property type="evidence" value="ECO:0007669"/>
    <property type="project" value="TreeGrafter"/>
</dbReference>
<reference evidence="1" key="3">
    <citation type="submission" date="2020-05" db="EMBL/GenBank/DDBJ databases">
        <title>Electrophorus electricus (electric eel) genome, fEleEle1, primary haplotype.</title>
        <authorList>
            <person name="Myers G."/>
            <person name="Meyer A."/>
            <person name="Fedrigo O."/>
            <person name="Formenti G."/>
            <person name="Rhie A."/>
            <person name="Tracey A."/>
            <person name="Sims Y."/>
            <person name="Jarvis E.D."/>
        </authorList>
    </citation>
    <scope>NUCLEOTIDE SEQUENCE [LARGE SCALE GENOMIC DNA]</scope>
</reference>
<dbReference type="FunFam" id="1.10.150.810:FF:000003">
    <property type="entry name" value="DNA polymerase kappa subunit"/>
    <property type="match status" value="1"/>
</dbReference>
<reference evidence="2" key="1">
    <citation type="journal article" date="2014" name="Science">
        <title>Nonhuman genetics. Genomic basis for the convergent evolution of electric organs.</title>
        <authorList>
            <person name="Gallant J.R."/>
            <person name="Traeger L.L."/>
            <person name="Volkening J.D."/>
            <person name="Moffett H."/>
            <person name="Chen P.H."/>
            <person name="Novina C.D."/>
            <person name="Phillips G.N.Jr."/>
            <person name="Anand R."/>
            <person name="Wells G.B."/>
            <person name="Pinch M."/>
            <person name="Guth R."/>
            <person name="Unguez G.A."/>
            <person name="Albert J.S."/>
            <person name="Zakon H.H."/>
            <person name="Samanta M.P."/>
            <person name="Sussman M.R."/>
        </authorList>
    </citation>
    <scope>NUCLEOTIDE SEQUENCE [LARGE SCALE GENOMIC DNA]</scope>
</reference>
<reference evidence="2" key="2">
    <citation type="journal article" date="2017" name="Sci. Adv.">
        <title>A tail of two voltages: Proteomic comparison of the three electric organs of the electric eel.</title>
        <authorList>
            <person name="Traeger L.L."/>
            <person name="Sabat G."/>
            <person name="Barrett-Wilt G.A."/>
            <person name="Wells G.B."/>
            <person name="Sussman M.R."/>
        </authorList>
    </citation>
    <scope>NUCLEOTIDE SEQUENCE [LARGE SCALE GENOMIC DNA]</scope>
</reference>
<reference evidence="1" key="4">
    <citation type="submission" date="2025-08" db="UniProtKB">
        <authorList>
            <consortium name="Ensembl"/>
        </authorList>
    </citation>
    <scope>IDENTIFICATION</scope>
</reference>
<name>A0A4W4E8A6_ELEEL</name>
<dbReference type="AlphaFoldDB" id="A0A4W4E8A6"/>
<keyword evidence="2" id="KW-1185">Reference proteome</keyword>
<reference evidence="1" key="5">
    <citation type="submission" date="2025-09" db="UniProtKB">
        <authorList>
            <consortium name="Ensembl"/>
        </authorList>
    </citation>
    <scope>IDENTIFICATION</scope>
</reference>
<organism evidence="1 2">
    <name type="scientific">Electrophorus electricus</name>
    <name type="common">Electric eel</name>
    <name type="synonym">Gymnotus electricus</name>
    <dbReference type="NCBI Taxonomy" id="8005"/>
    <lineage>
        <taxon>Eukaryota</taxon>
        <taxon>Metazoa</taxon>
        <taxon>Chordata</taxon>
        <taxon>Craniata</taxon>
        <taxon>Vertebrata</taxon>
        <taxon>Euteleostomi</taxon>
        <taxon>Actinopterygii</taxon>
        <taxon>Neopterygii</taxon>
        <taxon>Teleostei</taxon>
        <taxon>Ostariophysi</taxon>
        <taxon>Gymnotiformes</taxon>
        <taxon>Gymnotoidei</taxon>
        <taxon>Gymnotidae</taxon>
        <taxon>Electrophorus</taxon>
    </lineage>
</organism>
<sequence>MDGTADSREGMLSRMALNDNKAGMEGLDRDKINNIILEASKGSRFYVNEVKKEQQVNERIGKMMRHKAKLTEQQIQKAQAESNRRFILGFSFSRTVLILAS</sequence>
<dbReference type="GO" id="GO:0003887">
    <property type="term" value="F:DNA-directed DNA polymerase activity"/>
    <property type="evidence" value="ECO:0007669"/>
    <property type="project" value="TreeGrafter"/>
</dbReference>
<evidence type="ECO:0000313" key="1">
    <source>
        <dbReference type="Ensembl" id="ENSEEEP00000007975.2"/>
    </source>
</evidence>
<dbReference type="PANTHER" id="PTHR11076">
    <property type="entry name" value="DNA REPAIR POLYMERASE UMUC / TRANSFERASE FAMILY MEMBER"/>
    <property type="match status" value="1"/>
</dbReference>
<dbReference type="Gene3D" id="1.10.150.810">
    <property type="match status" value="1"/>
</dbReference>
<dbReference type="Proteomes" id="UP000314983">
    <property type="component" value="Chromosome 9"/>
</dbReference>
<evidence type="ECO:0000313" key="2">
    <source>
        <dbReference type="Proteomes" id="UP000314983"/>
    </source>
</evidence>
<dbReference type="GeneTree" id="ENSGT00940000156667"/>